<proteinExistence type="predicted"/>
<dbReference type="AlphaFoldDB" id="G6AZW2"/>
<comment type="caution">
    <text evidence="4">The sequence shown here is derived from an EMBL/GenBank/DDBJ whole genome shotgun (WGS) entry which is preliminary data.</text>
</comment>
<evidence type="ECO:0000256" key="3">
    <source>
        <dbReference type="SAM" id="SignalP"/>
    </source>
</evidence>
<dbReference type="GeneID" id="78338547"/>
<name>G6AZW2_9BACT</name>
<evidence type="ECO:0000256" key="2">
    <source>
        <dbReference type="SAM" id="Phobius"/>
    </source>
</evidence>
<keyword evidence="3" id="KW-0732">Signal</keyword>
<evidence type="ECO:0000313" key="4">
    <source>
        <dbReference type="EMBL" id="EHJ38094.1"/>
    </source>
</evidence>
<feature type="chain" id="PRO_5003485509" evidence="3">
    <location>
        <begin position="23"/>
        <end position="209"/>
    </location>
</feature>
<accession>G6AZW2</accession>
<dbReference type="EMBL" id="AFZZ01000186">
    <property type="protein sequence ID" value="EHJ38094.1"/>
    <property type="molecule type" value="Genomic_DNA"/>
</dbReference>
<dbReference type="Proteomes" id="UP000004407">
    <property type="component" value="Unassembled WGS sequence"/>
</dbReference>
<feature type="signal peptide" evidence="3">
    <location>
        <begin position="1"/>
        <end position="22"/>
    </location>
</feature>
<keyword evidence="2" id="KW-1133">Transmembrane helix</keyword>
<dbReference type="PROSITE" id="PS51257">
    <property type="entry name" value="PROKAR_LIPOPROTEIN"/>
    <property type="match status" value="1"/>
</dbReference>
<sequence length="209" mass="22544">MKHILIIILCAFVLSCKSTKTASSSNESERNAVSQAQWRSAQNLSFSSLQRLTALSFDSCVFTFGGVDTSATPQCSDQSYPSGKPLSNDKAKPPSYHGKPSSLRLYGLHLSQEEKEESAAAQQVEDSIAIAKQSSSDKSQEIIKSRSSVPFTAKLAIAVLMMLTAVAVLMLIRRYLAGRRRHFGHRLPNSLPGSSGGALFGGEDKPLHG</sequence>
<protein>
    <submittedName>
        <fullName evidence="4">Uncharacterized protein</fullName>
    </submittedName>
</protein>
<feature type="compositionally biased region" description="Polar residues" evidence="1">
    <location>
        <begin position="72"/>
        <end position="81"/>
    </location>
</feature>
<gene>
    <name evidence="4" type="ORF">HMPREF0673_02179</name>
</gene>
<feature type="region of interest" description="Disordered" evidence="1">
    <location>
        <begin position="72"/>
        <end position="98"/>
    </location>
</feature>
<dbReference type="RefSeq" id="WP_007901462.1">
    <property type="nucleotide sequence ID" value="NZ_JH379449.1"/>
</dbReference>
<dbReference type="PATRIC" id="fig|1002367.3.peg.1765"/>
<keyword evidence="2" id="KW-0812">Transmembrane</keyword>
<organism evidence="4 5">
    <name type="scientific">Leyella stercorea DSM 18206</name>
    <dbReference type="NCBI Taxonomy" id="1002367"/>
    <lineage>
        <taxon>Bacteria</taxon>
        <taxon>Pseudomonadati</taxon>
        <taxon>Bacteroidota</taxon>
        <taxon>Bacteroidia</taxon>
        <taxon>Bacteroidales</taxon>
        <taxon>Prevotellaceae</taxon>
        <taxon>Leyella</taxon>
    </lineage>
</organism>
<feature type="transmembrane region" description="Helical" evidence="2">
    <location>
        <begin position="151"/>
        <end position="172"/>
    </location>
</feature>
<dbReference type="HOGENOM" id="CLU_1314485_0_0_10"/>
<keyword evidence="2" id="KW-0472">Membrane</keyword>
<evidence type="ECO:0000313" key="5">
    <source>
        <dbReference type="Proteomes" id="UP000004407"/>
    </source>
</evidence>
<evidence type="ECO:0000256" key="1">
    <source>
        <dbReference type="SAM" id="MobiDB-lite"/>
    </source>
</evidence>
<reference evidence="4 5" key="1">
    <citation type="submission" date="2011-08" db="EMBL/GenBank/DDBJ databases">
        <authorList>
            <person name="Weinstock G."/>
            <person name="Sodergren E."/>
            <person name="Clifton S."/>
            <person name="Fulton L."/>
            <person name="Fulton B."/>
            <person name="Courtney L."/>
            <person name="Fronick C."/>
            <person name="Harrison M."/>
            <person name="Strong C."/>
            <person name="Farmer C."/>
            <person name="Delahaunty K."/>
            <person name="Markovic C."/>
            <person name="Hall O."/>
            <person name="Minx P."/>
            <person name="Tomlinson C."/>
            <person name="Mitreva M."/>
            <person name="Hou S."/>
            <person name="Chen J."/>
            <person name="Wollam A."/>
            <person name="Pepin K.H."/>
            <person name="Johnson M."/>
            <person name="Bhonagiri V."/>
            <person name="Zhang X."/>
            <person name="Suruliraj S."/>
            <person name="Warren W."/>
            <person name="Chinwalla A."/>
            <person name="Mardis E.R."/>
            <person name="Wilson R.K."/>
        </authorList>
    </citation>
    <scope>NUCLEOTIDE SEQUENCE [LARGE SCALE GENOMIC DNA]</scope>
    <source>
        <strain evidence="4 5">DSM 18206</strain>
    </source>
</reference>